<dbReference type="GO" id="GO:0031647">
    <property type="term" value="P:regulation of protein stability"/>
    <property type="evidence" value="ECO:0007669"/>
    <property type="project" value="TreeGrafter"/>
</dbReference>
<dbReference type="Pfam" id="PF00443">
    <property type="entry name" value="UCH"/>
    <property type="match status" value="1"/>
</dbReference>
<dbReference type="PROSITE" id="PS00973">
    <property type="entry name" value="USP_2"/>
    <property type="match status" value="1"/>
</dbReference>
<keyword evidence="5" id="KW-1185">Reference proteome</keyword>
<feature type="compositionally biased region" description="Polar residues" evidence="2">
    <location>
        <begin position="583"/>
        <end position="596"/>
    </location>
</feature>
<feature type="compositionally biased region" description="Low complexity" evidence="2">
    <location>
        <begin position="515"/>
        <end position="525"/>
    </location>
</feature>
<dbReference type="InterPro" id="IPR018200">
    <property type="entry name" value="USP_CS"/>
</dbReference>
<evidence type="ECO:0000313" key="4">
    <source>
        <dbReference type="EMBL" id="EAS05793.1"/>
    </source>
</evidence>
<feature type="domain" description="USP" evidence="3">
    <location>
        <begin position="129"/>
        <end position="741"/>
    </location>
</feature>
<dbReference type="InterPro" id="IPR038765">
    <property type="entry name" value="Papain-like_cys_pep_sf"/>
</dbReference>
<feature type="compositionally biased region" description="Low complexity" evidence="2">
    <location>
        <begin position="535"/>
        <end position="554"/>
    </location>
</feature>
<dbReference type="EMBL" id="GG662329">
    <property type="protein sequence ID" value="EAS05793.1"/>
    <property type="molecule type" value="Genomic_DNA"/>
</dbReference>
<feature type="region of interest" description="Disordered" evidence="2">
    <location>
        <begin position="507"/>
        <end position="596"/>
    </location>
</feature>
<feature type="region of interest" description="Disordered" evidence="2">
    <location>
        <begin position="1"/>
        <end position="33"/>
    </location>
</feature>
<dbReference type="eggNOG" id="KOG1863">
    <property type="taxonomic scope" value="Eukaryota"/>
</dbReference>
<name>Q24DE8_TETTS</name>
<feature type="compositionally biased region" description="Low complexity" evidence="2">
    <location>
        <begin position="1"/>
        <end position="32"/>
    </location>
</feature>
<feature type="coiled-coil region" evidence="1">
    <location>
        <begin position="636"/>
        <end position="670"/>
    </location>
</feature>
<evidence type="ECO:0000256" key="1">
    <source>
        <dbReference type="SAM" id="Coils"/>
    </source>
</evidence>
<reference evidence="5" key="1">
    <citation type="journal article" date="2006" name="PLoS Biol.">
        <title>Macronuclear genome sequence of the ciliate Tetrahymena thermophila, a model eukaryote.</title>
        <authorList>
            <person name="Eisen J.A."/>
            <person name="Coyne R.S."/>
            <person name="Wu M."/>
            <person name="Wu D."/>
            <person name="Thiagarajan M."/>
            <person name="Wortman J.R."/>
            <person name="Badger J.H."/>
            <person name="Ren Q."/>
            <person name="Amedeo P."/>
            <person name="Jones K.M."/>
            <person name="Tallon L.J."/>
            <person name="Delcher A.L."/>
            <person name="Salzberg S.L."/>
            <person name="Silva J.C."/>
            <person name="Haas B.J."/>
            <person name="Majoros W.H."/>
            <person name="Farzad M."/>
            <person name="Carlton J.M."/>
            <person name="Smith R.K. Jr."/>
            <person name="Garg J."/>
            <person name="Pearlman R.E."/>
            <person name="Karrer K.M."/>
            <person name="Sun L."/>
            <person name="Manning G."/>
            <person name="Elde N.C."/>
            <person name="Turkewitz A.P."/>
            <person name="Asai D.J."/>
            <person name="Wilkes D.E."/>
            <person name="Wang Y."/>
            <person name="Cai H."/>
            <person name="Collins K."/>
            <person name="Stewart B.A."/>
            <person name="Lee S.R."/>
            <person name="Wilamowska K."/>
            <person name="Weinberg Z."/>
            <person name="Ruzzo W.L."/>
            <person name="Wloga D."/>
            <person name="Gaertig J."/>
            <person name="Frankel J."/>
            <person name="Tsao C.-C."/>
            <person name="Gorovsky M.A."/>
            <person name="Keeling P.J."/>
            <person name="Waller R.F."/>
            <person name="Patron N.J."/>
            <person name="Cherry J.M."/>
            <person name="Stover N.A."/>
            <person name="Krieger C.J."/>
            <person name="del Toro C."/>
            <person name="Ryder H.F."/>
            <person name="Williamson S.C."/>
            <person name="Barbeau R.A."/>
            <person name="Hamilton E.P."/>
            <person name="Orias E."/>
        </authorList>
    </citation>
    <scope>NUCLEOTIDE SEQUENCE [LARGE SCALE GENOMIC DNA]</scope>
    <source>
        <strain evidence="5">SB210</strain>
    </source>
</reference>
<proteinExistence type="predicted"/>
<dbReference type="GO" id="GO:0016579">
    <property type="term" value="P:protein deubiquitination"/>
    <property type="evidence" value="ECO:0007669"/>
    <property type="project" value="InterPro"/>
</dbReference>
<protein>
    <submittedName>
        <fullName evidence="4">Ubiquitin carboxy-terminal hydrolase</fullName>
    </submittedName>
</protein>
<keyword evidence="4" id="KW-0378">Hydrolase</keyword>
<dbReference type="KEGG" id="tet:TTHERM_01261800"/>
<dbReference type="PROSITE" id="PS00972">
    <property type="entry name" value="USP_1"/>
    <property type="match status" value="1"/>
</dbReference>
<dbReference type="InterPro" id="IPR001394">
    <property type="entry name" value="Peptidase_C19_UCH"/>
</dbReference>
<feature type="region of interest" description="Disordered" evidence="2">
    <location>
        <begin position="78"/>
        <end position="110"/>
    </location>
</feature>
<dbReference type="RefSeq" id="XP_001026038.1">
    <property type="nucleotide sequence ID" value="XM_001026038.4"/>
</dbReference>
<dbReference type="InParanoid" id="Q24DE8"/>
<evidence type="ECO:0000256" key="2">
    <source>
        <dbReference type="SAM" id="MobiDB-lite"/>
    </source>
</evidence>
<dbReference type="HOGENOM" id="CLU_013522_0_0_1"/>
<organism evidence="4 5">
    <name type="scientific">Tetrahymena thermophila (strain SB210)</name>
    <dbReference type="NCBI Taxonomy" id="312017"/>
    <lineage>
        <taxon>Eukaryota</taxon>
        <taxon>Sar</taxon>
        <taxon>Alveolata</taxon>
        <taxon>Ciliophora</taxon>
        <taxon>Intramacronucleata</taxon>
        <taxon>Oligohymenophorea</taxon>
        <taxon>Hymenostomatida</taxon>
        <taxon>Tetrahymenina</taxon>
        <taxon>Tetrahymenidae</taxon>
        <taxon>Tetrahymena</taxon>
    </lineage>
</organism>
<gene>
    <name evidence="4" type="ORF">TTHERM_01261800</name>
</gene>
<feature type="compositionally biased region" description="Low complexity" evidence="2">
    <location>
        <begin position="563"/>
        <end position="582"/>
    </location>
</feature>
<dbReference type="PROSITE" id="PS50235">
    <property type="entry name" value="USP_3"/>
    <property type="match status" value="1"/>
</dbReference>
<sequence length="1182" mass="138666">MSQQRGYQQQQPQSQNQAYSQGQPTPQQGGQQAFISNEDVKKLQEMGFKTSIIYKAAEIAQAQNKNILDVVIQLQENEPTPQPPKTISQQRSFQEFSSTDESTNQQNQKQQDYDVLTIDVRLRSEGTPVGLLNYGNTCYFNSLIQTYFFIPKFMETIMNYRVPTQINMTTLSQERQRRIQASINLVSHLQRLFGYLILSDKKYADPKQVLENIVDDQGNRIILGDQKDIGEFNLQFLERVQEGLSYVQGKAYDFSTQNGSANKQQSICVDLLDSQSEQKKGSLKKKIAFLPQEDEESVISQLFFGKKKEFITYYQEGTFKQFYEENVFLPIILDLQYQDLYTSWEHHNTFYIEDFKDNTGKITEAEKAGWITKSPEVLMFQIQRVVYLKEKGIAEKLNTPFHFEKEIYIDRFLLENRAYILRNKPKLKALKKKRDDIKKQIQSLKNYQNSNFSILNIMQMQLDFLKIKEQEFEEPVMEEDKFSPKTQQLLTNDNYLEISDFTLDQNTQASSTSRNTNGNNFMNNNSPIDLLSLFSSPTPQMPLTPSSQSQLQSTIFDRNDHLNQNNSQSNSIQSIPTINNTSPPKNNQETNSTSIKETNLIEPQAILVNQDPRIADINQKICALNNSKANIQNQFLKVLEGLKMQTQELIVTLENELVRINKEIDDIYENLKHNKYVLHAILVHQGYADSGHYFSYIYSYDQKKWFKFNDIQVQEEQESVVMKQAVGDGRSSAYCLVYVKEDIIKQRKYKHNFELMGDNECAQKITEITTSQGVKKKQVVIDLLNLEPDPPANQQALTKDQQKSDLQHVKSLVQEYIKAEILSQNRQQQVEMQQFKQLQLADMIVENYSKRFSFINEYIRKMYDKSKKISSCPPLTNFGVYLRWLNENVTDILKIQLFDCAIREVSNQTLMLQDVANNQILQNRLVNNFETMGEFKSPVKIVLSPREYEYMNKEYNKYLCKIACSYAILEAFDLILNKNIIASFDYFHYIQQYNTNQNDYFYRMSRDMFKVLLLKSSCSLFEQIDESNEVILKQIKFILLYSAKLQDNDTTSAQIYKILCDYMKYIGNNKLAQSREKVQSVISFLQQYDKIQEQFKSYLFQQEKRFEELDTRLMQQAMTQDKYFWKLEDVNMNTEMQINQVFSQINVCLREHINFHQNLVKYKKVLDIQERIQYNFQVNVKM</sequence>
<dbReference type="PANTHER" id="PTHR24006">
    <property type="entry name" value="UBIQUITIN CARBOXYL-TERMINAL HYDROLASE"/>
    <property type="match status" value="1"/>
</dbReference>
<dbReference type="GO" id="GO:0005634">
    <property type="term" value="C:nucleus"/>
    <property type="evidence" value="ECO:0007669"/>
    <property type="project" value="TreeGrafter"/>
</dbReference>
<evidence type="ECO:0000259" key="3">
    <source>
        <dbReference type="PROSITE" id="PS50235"/>
    </source>
</evidence>
<dbReference type="AlphaFoldDB" id="Q24DE8"/>
<evidence type="ECO:0000313" key="5">
    <source>
        <dbReference type="Proteomes" id="UP000009168"/>
    </source>
</evidence>
<dbReference type="Proteomes" id="UP000009168">
    <property type="component" value="Unassembled WGS sequence"/>
</dbReference>
<accession>Q24DE8</accession>
<dbReference type="PANTHER" id="PTHR24006:SF644">
    <property type="entry name" value="UBIQUITIN CARBOXYL-TERMINAL HYDROLASE 7"/>
    <property type="match status" value="1"/>
</dbReference>
<dbReference type="GeneID" id="7835482"/>
<dbReference type="Gene3D" id="3.90.70.10">
    <property type="entry name" value="Cysteine proteinases"/>
    <property type="match status" value="2"/>
</dbReference>
<keyword evidence="1" id="KW-0175">Coiled coil</keyword>
<dbReference type="GO" id="GO:0004843">
    <property type="term" value="F:cysteine-type deubiquitinase activity"/>
    <property type="evidence" value="ECO:0007669"/>
    <property type="project" value="InterPro"/>
</dbReference>
<dbReference type="InterPro" id="IPR050164">
    <property type="entry name" value="Peptidase_C19"/>
</dbReference>
<dbReference type="GO" id="GO:0005829">
    <property type="term" value="C:cytosol"/>
    <property type="evidence" value="ECO:0007669"/>
    <property type="project" value="TreeGrafter"/>
</dbReference>
<dbReference type="STRING" id="312017.Q24DE8"/>
<dbReference type="OrthoDB" id="2420415at2759"/>
<dbReference type="InterPro" id="IPR028889">
    <property type="entry name" value="USP"/>
</dbReference>
<dbReference type="SUPFAM" id="SSF54001">
    <property type="entry name" value="Cysteine proteinases"/>
    <property type="match status" value="1"/>
</dbReference>